<sequence length="109" mass="11879">MSQITVISGPERRRVWTDEQKRELVAAVSAPGANVAEIARRADLRPNQIYRWRRQMGQAAQGFAEVQVHPDPAPVIGSAITVEFERAIVRIPAGASPGLVSAVLRSVKP</sequence>
<proteinExistence type="inferred from homology"/>
<dbReference type="InterPro" id="IPR002514">
    <property type="entry name" value="Transposase_8"/>
</dbReference>
<dbReference type="SUPFAM" id="SSF48295">
    <property type="entry name" value="TrpR-like"/>
    <property type="match status" value="1"/>
</dbReference>
<dbReference type="GO" id="GO:0006313">
    <property type="term" value="P:DNA transposition"/>
    <property type="evidence" value="ECO:0007669"/>
    <property type="project" value="InterPro"/>
</dbReference>
<reference evidence="2 3" key="1">
    <citation type="submission" date="2016-05" db="EMBL/GenBank/DDBJ databases">
        <title>Complete genome sequence of Novosphingobium guangzhouense SA925(T).</title>
        <authorList>
            <person name="Sha S."/>
        </authorList>
    </citation>
    <scope>NUCLEOTIDE SEQUENCE [LARGE SCALE GENOMIC DNA]</scope>
    <source>
        <strain evidence="2 3">SA925</strain>
    </source>
</reference>
<dbReference type="InterPro" id="IPR010921">
    <property type="entry name" value="Trp_repressor/repl_initiator"/>
</dbReference>
<evidence type="ECO:0000313" key="3">
    <source>
        <dbReference type="Proteomes" id="UP000236327"/>
    </source>
</evidence>
<organism evidence="2 3">
    <name type="scientific">Novosphingobium guangzhouense</name>
    <dbReference type="NCBI Taxonomy" id="1850347"/>
    <lineage>
        <taxon>Bacteria</taxon>
        <taxon>Pseudomonadati</taxon>
        <taxon>Pseudomonadota</taxon>
        <taxon>Alphaproteobacteria</taxon>
        <taxon>Sphingomonadales</taxon>
        <taxon>Sphingomonadaceae</taxon>
        <taxon>Novosphingobium</taxon>
    </lineage>
</organism>
<dbReference type="GO" id="GO:0043565">
    <property type="term" value="F:sequence-specific DNA binding"/>
    <property type="evidence" value="ECO:0007669"/>
    <property type="project" value="InterPro"/>
</dbReference>
<dbReference type="EMBL" id="LYMM01000049">
    <property type="protein sequence ID" value="PNU03544.1"/>
    <property type="molecule type" value="Genomic_DNA"/>
</dbReference>
<dbReference type="GO" id="GO:0004803">
    <property type="term" value="F:transposase activity"/>
    <property type="evidence" value="ECO:0007669"/>
    <property type="project" value="InterPro"/>
</dbReference>
<dbReference type="Proteomes" id="UP000236327">
    <property type="component" value="Unassembled WGS sequence"/>
</dbReference>
<protein>
    <submittedName>
        <fullName evidence="2">Transposase</fullName>
    </submittedName>
</protein>
<evidence type="ECO:0000256" key="1">
    <source>
        <dbReference type="ARBA" id="ARBA00009964"/>
    </source>
</evidence>
<comment type="caution">
    <text evidence="2">The sequence shown here is derived from an EMBL/GenBank/DDBJ whole genome shotgun (WGS) entry which is preliminary data.</text>
</comment>
<keyword evidence="3" id="KW-1185">Reference proteome</keyword>
<comment type="similarity">
    <text evidence="1">Belongs to the transposase 8 family.</text>
</comment>
<dbReference type="Gene3D" id="1.10.10.10">
    <property type="entry name" value="Winged helix-like DNA-binding domain superfamily/Winged helix DNA-binding domain"/>
    <property type="match status" value="1"/>
</dbReference>
<dbReference type="AlphaFoldDB" id="A0A2K2FXR9"/>
<dbReference type="OrthoDB" id="8080802at2"/>
<accession>A0A2K2FXR9</accession>
<dbReference type="Pfam" id="PF01527">
    <property type="entry name" value="HTH_Tnp_1"/>
    <property type="match status" value="1"/>
</dbReference>
<gene>
    <name evidence="2" type="ORF">A8V01_23705</name>
</gene>
<evidence type="ECO:0000313" key="2">
    <source>
        <dbReference type="EMBL" id="PNU03544.1"/>
    </source>
</evidence>
<name>A0A2K2FXR9_9SPHN</name>
<dbReference type="PANTHER" id="PTHR37936:SF3">
    <property type="entry name" value="TRANSPOSASE INSC FOR INSERTION ELEMENT IS2A-RELATED"/>
    <property type="match status" value="1"/>
</dbReference>
<dbReference type="InterPro" id="IPR036388">
    <property type="entry name" value="WH-like_DNA-bd_sf"/>
</dbReference>
<dbReference type="NCBIfam" id="NF047595">
    <property type="entry name" value="IS66_ISRel24_TnpA"/>
    <property type="match status" value="1"/>
</dbReference>
<dbReference type="PANTHER" id="PTHR37936">
    <property type="entry name" value="TRANSPOSASE INSC FOR INSERTION ELEMENT IS2A-RELATED"/>
    <property type="match status" value="1"/>
</dbReference>
<dbReference type="RefSeq" id="WP_103097492.1">
    <property type="nucleotide sequence ID" value="NZ_LYMM01000049.1"/>
</dbReference>